<feature type="region of interest" description="Disordered" evidence="1">
    <location>
        <begin position="145"/>
        <end position="164"/>
    </location>
</feature>
<sequence>MDVDEGGAPIRNPKAESYVPKLPALEGSKMTRGRKAEIEAWVEYLEVFLPWLALFDDRIPGQIQSYFAREATVQNSKLSKGESVRSTRVFLYLRQSFSSFPRGLDLLKQVEKEQLGVPAGYEEQQKQISQMVSLVETLVSRDSVRESKGKGVGSLSDLSGSSMDVDEGGAPIRNPKAESYVPKLPALEGSKMTRGRKAEIEAWVEYLEVFLPWLALFDDRIPGQIQSYFAREATVQNSKLSKGESVVSFAD</sequence>
<name>A0A1Q9BWQ2_SYMMI</name>
<feature type="compositionally biased region" description="Low complexity" evidence="1">
    <location>
        <begin position="153"/>
        <end position="163"/>
    </location>
</feature>
<accession>A0A1Q9BWQ2</accession>
<dbReference type="EMBL" id="LSRX01002764">
    <property type="protein sequence ID" value="OLP75133.1"/>
    <property type="molecule type" value="Genomic_DNA"/>
</dbReference>
<organism evidence="2 3">
    <name type="scientific">Symbiodinium microadriaticum</name>
    <name type="common">Dinoflagellate</name>
    <name type="synonym">Zooxanthella microadriatica</name>
    <dbReference type="NCBI Taxonomy" id="2951"/>
    <lineage>
        <taxon>Eukaryota</taxon>
        <taxon>Sar</taxon>
        <taxon>Alveolata</taxon>
        <taxon>Dinophyceae</taxon>
        <taxon>Suessiales</taxon>
        <taxon>Symbiodiniaceae</taxon>
        <taxon>Symbiodinium</taxon>
    </lineage>
</organism>
<dbReference type="Proteomes" id="UP000186817">
    <property type="component" value="Unassembled WGS sequence"/>
</dbReference>
<evidence type="ECO:0000256" key="1">
    <source>
        <dbReference type="SAM" id="MobiDB-lite"/>
    </source>
</evidence>
<dbReference type="AlphaFoldDB" id="A0A1Q9BWQ2"/>
<gene>
    <name evidence="2" type="ORF">AK812_SmicGene45121</name>
</gene>
<proteinExistence type="predicted"/>
<comment type="caution">
    <text evidence="2">The sequence shown here is derived from an EMBL/GenBank/DDBJ whole genome shotgun (WGS) entry which is preliminary data.</text>
</comment>
<evidence type="ECO:0000313" key="2">
    <source>
        <dbReference type="EMBL" id="OLP75133.1"/>
    </source>
</evidence>
<reference evidence="2 3" key="1">
    <citation type="submission" date="2016-02" db="EMBL/GenBank/DDBJ databases">
        <title>Genome analysis of coral dinoflagellate symbionts highlights evolutionary adaptations to a symbiotic lifestyle.</title>
        <authorList>
            <person name="Aranda M."/>
            <person name="Li Y."/>
            <person name="Liew Y.J."/>
            <person name="Baumgarten S."/>
            <person name="Simakov O."/>
            <person name="Wilson M."/>
            <person name="Piel J."/>
            <person name="Ashoor H."/>
            <person name="Bougouffa S."/>
            <person name="Bajic V.B."/>
            <person name="Ryu T."/>
            <person name="Ravasi T."/>
            <person name="Bayer T."/>
            <person name="Micklem G."/>
            <person name="Kim H."/>
            <person name="Bhak J."/>
            <person name="Lajeunesse T.C."/>
            <person name="Voolstra C.R."/>
        </authorList>
    </citation>
    <scope>NUCLEOTIDE SEQUENCE [LARGE SCALE GENOMIC DNA]</scope>
    <source>
        <strain evidence="2 3">CCMP2467</strain>
    </source>
</reference>
<protein>
    <submittedName>
        <fullName evidence="2">Uncharacterized protein</fullName>
    </submittedName>
</protein>
<evidence type="ECO:0000313" key="3">
    <source>
        <dbReference type="Proteomes" id="UP000186817"/>
    </source>
</evidence>
<dbReference type="OrthoDB" id="477596at2759"/>
<keyword evidence="3" id="KW-1185">Reference proteome</keyword>